<comment type="caution">
    <text evidence="1">The sequence shown here is derived from an EMBL/GenBank/DDBJ whole genome shotgun (WGS) entry which is preliminary data.</text>
</comment>
<dbReference type="EMBL" id="JBFNXQ010000165">
    <property type="protein sequence ID" value="MEX5721767.1"/>
    <property type="molecule type" value="Genomic_DNA"/>
</dbReference>
<sequence length="141" mass="14969">MDTALCPVVPPLPAVVRLPVGQVDAAQEFVNRLRAAAAQFALAAGAESAVIREVVPPARHRRARCRIVLRTRDGDELDLTFLGPVSRPATRPERSFEALVQQWLRAAHDSAPGGRGACLVADDESPDGRAVDLTAWSAAAG</sequence>
<reference evidence="1 2" key="1">
    <citation type="submission" date="2024-06" db="EMBL/GenBank/DDBJ databases">
        <title>Draft genome sequence of Geodermatophilus badlandi, a novel member of the Geodermatophilaceae isolated from badland sedimentary rocks in the Red desert, Wyoming, USA.</title>
        <authorList>
            <person name="Ben Tekaya S."/>
            <person name="Nouioui I."/>
            <person name="Flores G.M."/>
            <person name="Shaal M.N."/>
            <person name="Bredoire F."/>
            <person name="Basile F."/>
            <person name="Van Diepen L."/>
            <person name="Ward N.L."/>
        </authorList>
    </citation>
    <scope>NUCLEOTIDE SEQUENCE [LARGE SCALE GENOMIC DNA]</scope>
    <source>
        <strain evidence="1 2">WL48A</strain>
    </source>
</reference>
<proteinExistence type="predicted"/>
<organism evidence="1 2">
    <name type="scientific">Geodermatophilus maliterrae</name>
    <dbReference type="NCBI Taxonomy" id="3162531"/>
    <lineage>
        <taxon>Bacteria</taxon>
        <taxon>Bacillati</taxon>
        <taxon>Actinomycetota</taxon>
        <taxon>Actinomycetes</taxon>
        <taxon>Geodermatophilales</taxon>
        <taxon>Geodermatophilaceae</taxon>
        <taxon>Geodermatophilus</taxon>
    </lineage>
</organism>
<keyword evidence="2" id="KW-1185">Reference proteome</keyword>
<gene>
    <name evidence="1" type="ORF">ABQ292_25795</name>
</gene>
<name>A0ABV3XN67_9ACTN</name>
<dbReference type="RefSeq" id="WP_369210560.1">
    <property type="nucleotide sequence ID" value="NZ_JBFNXQ010000165.1"/>
</dbReference>
<protein>
    <submittedName>
        <fullName evidence="1">Uncharacterized protein</fullName>
    </submittedName>
</protein>
<accession>A0ABV3XN67</accession>
<evidence type="ECO:0000313" key="1">
    <source>
        <dbReference type="EMBL" id="MEX5721767.1"/>
    </source>
</evidence>
<dbReference type="Proteomes" id="UP001560045">
    <property type="component" value="Unassembled WGS sequence"/>
</dbReference>
<evidence type="ECO:0000313" key="2">
    <source>
        <dbReference type="Proteomes" id="UP001560045"/>
    </source>
</evidence>